<evidence type="ECO:0000313" key="4">
    <source>
        <dbReference type="Proteomes" id="UP001201812"/>
    </source>
</evidence>
<name>A0AAD4MTN5_9BILA</name>
<keyword evidence="1" id="KW-0732">Signal</keyword>
<reference evidence="3" key="1">
    <citation type="submission" date="2022-01" db="EMBL/GenBank/DDBJ databases">
        <title>Genome Sequence Resource for Two Populations of Ditylenchus destructor, the Migratory Endoparasitic Phytonematode.</title>
        <authorList>
            <person name="Zhang H."/>
            <person name="Lin R."/>
            <person name="Xie B."/>
        </authorList>
    </citation>
    <scope>NUCLEOTIDE SEQUENCE</scope>
    <source>
        <strain evidence="3">BazhouSP</strain>
    </source>
</reference>
<sequence>MQHLSALCLIFLTIPSVAALHDNAGLNGNPRWQWAQALATNFGKQHGIPKNWQQQCPTNAWGNAGRFDTDNMMGAKTSTDYPTMLRHASRKLEKHGDSFMRPILKAVEKALRGRTLEVIRLIGTGTMNPKRSRSYKGSVYQIALALKIYKHFKSNGTKILYQELTMGPGERQFWDKYGKVLSGSDLELKRIPGDATPKHGVTLLYFIGAPTELVEDLLHAYRSFSGKIILITDNIKIMDERFLGMRPGYNYGRIRALRSSHQWHAFPFPESPIFRYYTCQSCNYHTRTAVQWKGR</sequence>
<evidence type="ECO:0000256" key="1">
    <source>
        <dbReference type="SAM" id="SignalP"/>
    </source>
</evidence>
<dbReference type="Pfam" id="PF07985">
    <property type="entry name" value="SRR1"/>
    <property type="match status" value="1"/>
</dbReference>
<comment type="caution">
    <text evidence="3">The sequence shown here is derived from an EMBL/GenBank/DDBJ whole genome shotgun (WGS) entry which is preliminary data.</text>
</comment>
<evidence type="ECO:0000259" key="2">
    <source>
        <dbReference type="Pfam" id="PF07985"/>
    </source>
</evidence>
<dbReference type="EMBL" id="JAKKPZ010000056">
    <property type="protein sequence ID" value="KAI1705453.1"/>
    <property type="molecule type" value="Genomic_DNA"/>
</dbReference>
<keyword evidence="4" id="KW-1185">Reference proteome</keyword>
<protein>
    <recommendedName>
        <fullName evidence="2">SRR1-like domain-containing protein</fullName>
    </recommendedName>
</protein>
<gene>
    <name evidence="3" type="ORF">DdX_13591</name>
</gene>
<organism evidence="3 4">
    <name type="scientific">Ditylenchus destructor</name>
    <dbReference type="NCBI Taxonomy" id="166010"/>
    <lineage>
        <taxon>Eukaryota</taxon>
        <taxon>Metazoa</taxon>
        <taxon>Ecdysozoa</taxon>
        <taxon>Nematoda</taxon>
        <taxon>Chromadorea</taxon>
        <taxon>Rhabditida</taxon>
        <taxon>Tylenchina</taxon>
        <taxon>Tylenchomorpha</taxon>
        <taxon>Sphaerularioidea</taxon>
        <taxon>Anguinidae</taxon>
        <taxon>Anguininae</taxon>
        <taxon>Ditylenchus</taxon>
    </lineage>
</organism>
<feature type="chain" id="PRO_5042213526" description="SRR1-like domain-containing protein" evidence="1">
    <location>
        <begin position="20"/>
        <end position="295"/>
    </location>
</feature>
<dbReference type="InterPro" id="IPR012942">
    <property type="entry name" value="SRR1-like"/>
</dbReference>
<dbReference type="Proteomes" id="UP001201812">
    <property type="component" value="Unassembled WGS sequence"/>
</dbReference>
<proteinExistence type="predicted"/>
<accession>A0AAD4MTN5</accession>
<dbReference type="AlphaFoldDB" id="A0AAD4MTN5"/>
<feature type="domain" description="SRR1-like" evidence="2">
    <location>
        <begin position="110"/>
        <end position="246"/>
    </location>
</feature>
<feature type="signal peptide" evidence="1">
    <location>
        <begin position="1"/>
        <end position="19"/>
    </location>
</feature>
<evidence type="ECO:0000313" key="3">
    <source>
        <dbReference type="EMBL" id="KAI1705453.1"/>
    </source>
</evidence>